<dbReference type="SMART" id="SM00225">
    <property type="entry name" value="BTB"/>
    <property type="match status" value="2"/>
</dbReference>
<evidence type="ECO:0000259" key="2">
    <source>
        <dbReference type="PROSITE" id="PS50097"/>
    </source>
</evidence>
<dbReference type="AlphaFoldDB" id="A0AAD4MUX0"/>
<dbReference type="InterPro" id="IPR002083">
    <property type="entry name" value="MATH/TRAF_dom"/>
</dbReference>
<keyword evidence="5" id="KW-1185">Reference proteome</keyword>
<gene>
    <name evidence="4" type="ORF">DdX_14046</name>
</gene>
<dbReference type="InterPro" id="IPR011333">
    <property type="entry name" value="SKP1/BTB/POZ_sf"/>
</dbReference>
<dbReference type="Pfam" id="PF00651">
    <property type="entry name" value="BTB"/>
    <property type="match status" value="2"/>
</dbReference>
<dbReference type="SUPFAM" id="SSF49599">
    <property type="entry name" value="TRAF domain-like"/>
    <property type="match status" value="1"/>
</dbReference>
<dbReference type="Gene3D" id="3.30.710.10">
    <property type="entry name" value="Potassium Channel Kv1.1, Chain A"/>
    <property type="match status" value="2"/>
</dbReference>
<dbReference type="SMART" id="SM00061">
    <property type="entry name" value="MATH"/>
    <property type="match status" value="1"/>
</dbReference>
<dbReference type="PANTHER" id="PTHR47022">
    <property type="entry name" value="BTB AND MATH DOMAIN-CONTAINING PROTEIN 36-RELATED"/>
    <property type="match status" value="1"/>
</dbReference>
<dbReference type="Gene3D" id="2.60.210.10">
    <property type="entry name" value="Apoptosis, Tumor Necrosis Factor Receptor Associated Protein 2, Chain A"/>
    <property type="match status" value="1"/>
</dbReference>
<sequence length="561" mass="65274">MKSVSRKSKKRNHSRGQISTAIPQWDPTGADTESTKSSASLELHIDSFKEFTEGTFESHGRKSEPKYIHGLPWKIYAMPREWNSHEKSLGFYLECNIMDSDPTWRCKAAATLRIVSQKDGVDHKERQYDHILSSEENDWGWSQFSTLEFLLDLENGFVKDDTIVLQVDFTAEEPYRIRNCKEHHVVTYEETFDSVDKTEFFSSHPVPYPWDFVLEVEGEEVHVEKRILSMHSEYFKDQFREHFKVHCRNRASLKNIGYSEFIELLCVIYPTIHSITVDNVETISKLADTFKMPEVLKHCEVFLMAHSSKFQKGRLLLIAQRHSMTYLQKQCIQECDINDIKQLKNAFEYTFLTSATKRLLLDRIEAIASTEICDIPSPANDGNAAEILDQLASSTSYPSDGILVVEDKHIPIHKALLSIYSDYFKTMFEAKFKESGQHEIELKEVGYNEILELLLVIYPSSASITDKNVETILKLSDRYLMPTVLDRCKNELERSTTIKGTQKLRLTQLYHLTELQERFEYQYKYIDEVENMEARSWNPEHEPLDDEARAKILDEIIGIER</sequence>
<feature type="compositionally biased region" description="Basic residues" evidence="1">
    <location>
        <begin position="1"/>
        <end position="14"/>
    </location>
</feature>
<evidence type="ECO:0000259" key="3">
    <source>
        <dbReference type="PROSITE" id="PS50144"/>
    </source>
</evidence>
<evidence type="ECO:0000313" key="4">
    <source>
        <dbReference type="EMBL" id="KAI1704693.1"/>
    </source>
</evidence>
<dbReference type="Pfam" id="PF22486">
    <property type="entry name" value="MATH_2"/>
    <property type="match status" value="1"/>
</dbReference>
<dbReference type="SUPFAM" id="SSF54695">
    <property type="entry name" value="POZ domain"/>
    <property type="match status" value="2"/>
</dbReference>
<protein>
    <submittedName>
        <fullName evidence="4">BTB/POZ domain-containing protein</fullName>
    </submittedName>
</protein>
<dbReference type="EMBL" id="JAKKPZ010000064">
    <property type="protein sequence ID" value="KAI1704693.1"/>
    <property type="molecule type" value="Genomic_DNA"/>
</dbReference>
<feature type="domain" description="MATH" evidence="3">
    <location>
        <begin position="38"/>
        <end position="169"/>
    </location>
</feature>
<dbReference type="CDD" id="cd18186">
    <property type="entry name" value="BTB_POZ_ZBTB_KLHL-like"/>
    <property type="match status" value="2"/>
</dbReference>
<feature type="region of interest" description="Disordered" evidence="1">
    <location>
        <begin position="1"/>
        <end position="37"/>
    </location>
</feature>
<dbReference type="PANTHER" id="PTHR47022:SF1">
    <property type="entry name" value="BTB AND MATH DOMAIN-CONTAINING PROTEIN 36-RELATED"/>
    <property type="match status" value="1"/>
</dbReference>
<dbReference type="InterPro" id="IPR000210">
    <property type="entry name" value="BTB/POZ_dom"/>
</dbReference>
<dbReference type="Proteomes" id="UP001201812">
    <property type="component" value="Unassembled WGS sequence"/>
</dbReference>
<comment type="caution">
    <text evidence="4">The sequence shown here is derived from an EMBL/GenBank/DDBJ whole genome shotgun (WGS) entry which is preliminary data.</text>
</comment>
<dbReference type="PROSITE" id="PS50144">
    <property type="entry name" value="MATH"/>
    <property type="match status" value="1"/>
</dbReference>
<dbReference type="PROSITE" id="PS50097">
    <property type="entry name" value="BTB"/>
    <property type="match status" value="2"/>
</dbReference>
<reference evidence="4" key="1">
    <citation type="submission" date="2022-01" db="EMBL/GenBank/DDBJ databases">
        <title>Genome Sequence Resource for Two Populations of Ditylenchus destructor, the Migratory Endoparasitic Phytonematode.</title>
        <authorList>
            <person name="Zhang H."/>
            <person name="Lin R."/>
            <person name="Xie B."/>
        </authorList>
    </citation>
    <scope>NUCLEOTIDE SEQUENCE</scope>
    <source>
        <strain evidence="4">BazhouSP</strain>
    </source>
</reference>
<evidence type="ECO:0000313" key="5">
    <source>
        <dbReference type="Proteomes" id="UP001201812"/>
    </source>
</evidence>
<dbReference type="InterPro" id="IPR008974">
    <property type="entry name" value="TRAF-like"/>
</dbReference>
<feature type="domain" description="BTB" evidence="2">
    <location>
        <begin position="210"/>
        <end position="269"/>
    </location>
</feature>
<proteinExistence type="predicted"/>
<accession>A0AAD4MUX0</accession>
<name>A0AAD4MUX0_9BILA</name>
<organism evidence="4 5">
    <name type="scientific">Ditylenchus destructor</name>
    <dbReference type="NCBI Taxonomy" id="166010"/>
    <lineage>
        <taxon>Eukaryota</taxon>
        <taxon>Metazoa</taxon>
        <taxon>Ecdysozoa</taxon>
        <taxon>Nematoda</taxon>
        <taxon>Chromadorea</taxon>
        <taxon>Rhabditida</taxon>
        <taxon>Tylenchina</taxon>
        <taxon>Tylenchomorpha</taxon>
        <taxon>Sphaerularioidea</taxon>
        <taxon>Anguinidae</taxon>
        <taxon>Anguininae</taxon>
        <taxon>Ditylenchus</taxon>
    </lineage>
</organism>
<evidence type="ECO:0000256" key="1">
    <source>
        <dbReference type="SAM" id="MobiDB-lite"/>
    </source>
</evidence>
<feature type="domain" description="BTB" evidence="2">
    <location>
        <begin position="399"/>
        <end position="466"/>
    </location>
</feature>